<dbReference type="AlphaFoldDB" id="A0A1I1M5A2"/>
<name>A0A1I1M5A2_9BACT</name>
<protein>
    <submittedName>
        <fullName evidence="1">Uncharacterized protein</fullName>
    </submittedName>
</protein>
<evidence type="ECO:0000313" key="1">
    <source>
        <dbReference type="EMBL" id="SFC80216.1"/>
    </source>
</evidence>
<proteinExistence type="predicted"/>
<dbReference type="EMBL" id="FOLE01000010">
    <property type="protein sequence ID" value="SFC80216.1"/>
    <property type="molecule type" value="Genomic_DNA"/>
</dbReference>
<organism evidence="1 2">
    <name type="scientific">Flexibacter flexilis DSM 6793</name>
    <dbReference type="NCBI Taxonomy" id="927664"/>
    <lineage>
        <taxon>Bacteria</taxon>
        <taxon>Pseudomonadati</taxon>
        <taxon>Bacteroidota</taxon>
        <taxon>Cytophagia</taxon>
        <taxon>Cytophagales</taxon>
        <taxon>Flexibacteraceae</taxon>
        <taxon>Flexibacter</taxon>
    </lineage>
</organism>
<dbReference type="Proteomes" id="UP000199514">
    <property type="component" value="Unassembled WGS sequence"/>
</dbReference>
<keyword evidence="2" id="KW-1185">Reference proteome</keyword>
<dbReference type="RefSeq" id="WP_177199956.1">
    <property type="nucleotide sequence ID" value="NZ_FOLE01000010.1"/>
</dbReference>
<accession>A0A1I1M5A2</accession>
<evidence type="ECO:0000313" key="2">
    <source>
        <dbReference type="Proteomes" id="UP000199514"/>
    </source>
</evidence>
<dbReference type="STRING" id="927664.SAMN05421780_11025"/>
<reference evidence="1 2" key="1">
    <citation type="submission" date="2016-10" db="EMBL/GenBank/DDBJ databases">
        <authorList>
            <person name="de Groot N.N."/>
        </authorList>
    </citation>
    <scope>NUCLEOTIDE SEQUENCE [LARGE SCALE GENOMIC DNA]</scope>
    <source>
        <strain evidence="1 2">DSM 6793</strain>
    </source>
</reference>
<gene>
    <name evidence="1" type="ORF">SAMN05421780_11025</name>
</gene>
<sequence>MKTQDKGDNSQKLKNKKLSVLELAEKHIPKGRYTGLGAMVLKPYERAKTGKRK</sequence>